<dbReference type="Proteomes" id="UP000316747">
    <property type="component" value="Unassembled WGS sequence"/>
</dbReference>
<evidence type="ECO:0000313" key="3">
    <source>
        <dbReference type="Proteomes" id="UP000316747"/>
    </source>
</evidence>
<dbReference type="InterPro" id="IPR036365">
    <property type="entry name" value="PGBD-like_sf"/>
</dbReference>
<dbReference type="InterPro" id="IPR002477">
    <property type="entry name" value="Peptidoglycan-bd-like"/>
</dbReference>
<dbReference type="Gene3D" id="1.10.101.10">
    <property type="entry name" value="PGBD-like superfamily/PGBD"/>
    <property type="match status" value="1"/>
</dbReference>
<dbReference type="Pfam" id="PF01471">
    <property type="entry name" value="PG_binding_1"/>
    <property type="match status" value="1"/>
</dbReference>
<protein>
    <submittedName>
        <fullName evidence="2">Putative peptidoglycan binding protein</fullName>
    </submittedName>
</protein>
<feature type="domain" description="Peptidoglycan binding-like" evidence="1">
    <location>
        <begin position="178"/>
        <end position="228"/>
    </location>
</feature>
<sequence length="249" mass="26545">MSTVTVLEKNGTLRAVEVIELAALAGLELAAAATLLEKESGGGRNVFGHDGVDTGGFYTKGGPVTKAAYLLYREHRAELGAQGVGPTQLTYPPFQDRADAQGGCWDWRVNTRVGFDILSGLIKAKGVRSGFRAYNGSGPAAEAYADDAMKKLRVWRERLDPATVLGDPGRPTLREGDTGPAVLALQKFLNTTFPSYSSIDLAPKRYGPQTAKVVAEFQRRAGVSGTGVSATGKFVGPPTWVALEHFGFR</sequence>
<evidence type="ECO:0000313" key="2">
    <source>
        <dbReference type="EMBL" id="TQM58363.1"/>
    </source>
</evidence>
<accession>A0A543HJ51</accession>
<name>A0A543HJ51_9MICO</name>
<dbReference type="EMBL" id="VFPM01000003">
    <property type="protein sequence ID" value="TQM58363.1"/>
    <property type="molecule type" value="Genomic_DNA"/>
</dbReference>
<evidence type="ECO:0000259" key="1">
    <source>
        <dbReference type="Pfam" id="PF01471"/>
    </source>
</evidence>
<reference evidence="2 3" key="1">
    <citation type="submission" date="2019-06" db="EMBL/GenBank/DDBJ databases">
        <title>Genome sequencing of plant associated microbes to promote plant fitness in Sorghum bicolor and Oryza sativa.</title>
        <authorList>
            <person name="Coleman-Derr D."/>
        </authorList>
    </citation>
    <scope>NUCLEOTIDE SEQUENCE [LARGE SCALE GENOMIC DNA]</scope>
    <source>
        <strain evidence="2 3">KV-663</strain>
    </source>
</reference>
<gene>
    <name evidence="2" type="ORF">FBY41_3726</name>
</gene>
<comment type="caution">
    <text evidence="2">The sequence shown here is derived from an EMBL/GenBank/DDBJ whole genome shotgun (WGS) entry which is preliminary data.</text>
</comment>
<organism evidence="2 3">
    <name type="scientific">Humibacillus xanthopallidus</name>
    <dbReference type="NCBI Taxonomy" id="412689"/>
    <lineage>
        <taxon>Bacteria</taxon>
        <taxon>Bacillati</taxon>
        <taxon>Actinomycetota</taxon>
        <taxon>Actinomycetes</taxon>
        <taxon>Micrococcales</taxon>
        <taxon>Intrasporangiaceae</taxon>
        <taxon>Humibacillus</taxon>
    </lineage>
</organism>
<dbReference type="InterPro" id="IPR036366">
    <property type="entry name" value="PGBDSf"/>
</dbReference>
<dbReference type="RefSeq" id="WP_141845759.1">
    <property type="nucleotide sequence ID" value="NZ_VFPM01000003.1"/>
</dbReference>
<dbReference type="SUPFAM" id="SSF47090">
    <property type="entry name" value="PGBD-like"/>
    <property type="match status" value="1"/>
</dbReference>
<keyword evidence="3" id="KW-1185">Reference proteome</keyword>
<proteinExistence type="predicted"/>
<dbReference type="AlphaFoldDB" id="A0A543HJ51"/>
<dbReference type="OrthoDB" id="8210007at2"/>